<gene>
    <name evidence="1" type="ORF">S01H1_65230</name>
</gene>
<name>X0WWZ5_9ZZZZ</name>
<sequence length="68" mass="7608">MKISYNWLKDYVDVKLDPEKLASLLTMAGCNVASYEKIGSDYVFDFEITTNRPDCLSVLGIARETAAI</sequence>
<dbReference type="AlphaFoldDB" id="X0WWZ5"/>
<dbReference type="EMBL" id="BARS01043049">
    <property type="protein sequence ID" value="GAG35459.1"/>
    <property type="molecule type" value="Genomic_DNA"/>
</dbReference>
<dbReference type="Gene3D" id="3.30.56.10">
    <property type="match status" value="1"/>
</dbReference>
<feature type="non-terminal residue" evidence="1">
    <location>
        <position position="68"/>
    </location>
</feature>
<comment type="caution">
    <text evidence="1">The sequence shown here is derived from an EMBL/GenBank/DDBJ whole genome shotgun (WGS) entry which is preliminary data.</text>
</comment>
<reference evidence="1" key="1">
    <citation type="journal article" date="2014" name="Front. Microbiol.">
        <title>High frequency of phylogenetically diverse reductive dehalogenase-homologous genes in deep subseafloor sedimentary metagenomes.</title>
        <authorList>
            <person name="Kawai M."/>
            <person name="Futagami T."/>
            <person name="Toyoda A."/>
            <person name="Takaki Y."/>
            <person name="Nishi S."/>
            <person name="Hori S."/>
            <person name="Arai W."/>
            <person name="Tsubouchi T."/>
            <person name="Morono Y."/>
            <person name="Uchiyama I."/>
            <person name="Ito T."/>
            <person name="Fujiyama A."/>
            <person name="Inagaki F."/>
            <person name="Takami H."/>
        </authorList>
    </citation>
    <scope>NUCLEOTIDE SEQUENCE</scope>
    <source>
        <strain evidence="1">Expedition CK06-06</strain>
    </source>
</reference>
<dbReference type="FunFam" id="3.30.56.10:FF:000001">
    <property type="entry name" value="Phenylalanine--tRNA ligase beta subunit"/>
    <property type="match status" value="1"/>
</dbReference>
<dbReference type="SUPFAM" id="SSF46955">
    <property type="entry name" value="Putative DNA-binding domain"/>
    <property type="match status" value="1"/>
</dbReference>
<proteinExistence type="predicted"/>
<accession>X0WWZ5</accession>
<dbReference type="InterPro" id="IPR009061">
    <property type="entry name" value="DNA-bd_dom_put_sf"/>
</dbReference>
<organism evidence="1">
    <name type="scientific">marine sediment metagenome</name>
    <dbReference type="NCBI Taxonomy" id="412755"/>
    <lineage>
        <taxon>unclassified sequences</taxon>
        <taxon>metagenomes</taxon>
        <taxon>ecological metagenomes</taxon>
    </lineage>
</organism>
<protein>
    <recommendedName>
        <fullName evidence="2">tRNA-binding domain-containing protein</fullName>
    </recommendedName>
</protein>
<evidence type="ECO:0000313" key="1">
    <source>
        <dbReference type="EMBL" id="GAG35459.1"/>
    </source>
</evidence>
<evidence type="ECO:0008006" key="2">
    <source>
        <dbReference type="Google" id="ProtNLM"/>
    </source>
</evidence>